<name>A0A4Q2ENH4_9ACTN</name>
<dbReference type="OrthoDB" id="3426404at2"/>
<gene>
    <name evidence="3" type="ORF">C1706_01055</name>
</gene>
<evidence type="ECO:0000313" key="3">
    <source>
        <dbReference type="EMBL" id="RXW33685.1"/>
    </source>
</evidence>
<reference evidence="3 4" key="1">
    <citation type="submission" date="2018-01" db="EMBL/GenBank/DDBJ databases">
        <title>Lactibacter flavus gen. nov., sp. nov., a novel bacterium of the family Propionibacteriaceae isolated from raw milk and dairy products.</title>
        <authorList>
            <person name="Wenning M."/>
            <person name="Breitenwieser F."/>
            <person name="Huptas C."/>
            <person name="von Neubeck M."/>
            <person name="Busse H.-J."/>
            <person name="Scherer S."/>
        </authorList>
    </citation>
    <scope>NUCLEOTIDE SEQUENCE [LARGE SCALE GENOMIC DNA]</scope>
    <source>
        <strain evidence="3 4">VG341</strain>
    </source>
</reference>
<accession>A0A4Q2ENH4</accession>
<feature type="transmembrane region" description="Helical" evidence="1">
    <location>
        <begin position="127"/>
        <end position="146"/>
    </location>
</feature>
<keyword evidence="1" id="KW-0472">Membrane</keyword>
<dbReference type="EMBL" id="PPCV01000001">
    <property type="protein sequence ID" value="RXW33685.1"/>
    <property type="molecule type" value="Genomic_DNA"/>
</dbReference>
<dbReference type="Proteomes" id="UP000290624">
    <property type="component" value="Unassembled WGS sequence"/>
</dbReference>
<feature type="domain" description="VTT" evidence="2">
    <location>
        <begin position="8"/>
        <end position="111"/>
    </location>
</feature>
<keyword evidence="1" id="KW-0812">Transmembrane</keyword>
<organism evidence="3 4">
    <name type="scientific">Propioniciclava flava</name>
    <dbReference type="NCBI Taxonomy" id="2072026"/>
    <lineage>
        <taxon>Bacteria</taxon>
        <taxon>Bacillati</taxon>
        <taxon>Actinomycetota</taxon>
        <taxon>Actinomycetes</taxon>
        <taxon>Propionibacteriales</taxon>
        <taxon>Propionibacteriaceae</taxon>
        <taxon>Propioniciclava</taxon>
    </lineage>
</organism>
<evidence type="ECO:0000313" key="4">
    <source>
        <dbReference type="Proteomes" id="UP000290624"/>
    </source>
</evidence>
<feature type="transmembrane region" description="Helical" evidence="1">
    <location>
        <begin position="92"/>
        <end position="115"/>
    </location>
</feature>
<sequence>MTWDAPYLVVIAALFVIVMLRANGTYWVGRLLQRGALHTRLARIMSTPGYARAVDKVTSWGPPLVTVSFLTIGFQTLVNLASGATAMPLRRYLPAVSLGSLLWAFIYGTVGFAGFEALALLWERSPAAAVTLGVVSVLALAGFLGWRVRVARRTPPHEPPSAVAK</sequence>
<keyword evidence="1" id="KW-1133">Transmembrane helix</keyword>
<evidence type="ECO:0000256" key="1">
    <source>
        <dbReference type="SAM" id="Phobius"/>
    </source>
</evidence>
<dbReference type="InterPro" id="IPR032816">
    <property type="entry name" value="VTT_dom"/>
</dbReference>
<feature type="transmembrane region" description="Helical" evidence="1">
    <location>
        <begin position="60"/>
        <end position="80"/>
    </location>
</feature>
<proteinExistence type="predicted"/>
<dbReference type="Pfam" id="PF09335">
    <property type="entry name" value="VTT_dom"/>
    <property type="match status" value="1"/>
</dbReference>
<comment type="caution">
    <text evidence="3">The sequence shown here is derived from an EMBL/GenBank/DDBJ whole genome shotgun (WGS) entry which is preliminary data.</text>
</comment>
<feature type="transmembrane region" description="Helical" evidence="1">
    <location>
        <begin position="7"/>
        <end position="28"/>
    </location>
</feature>
<evidence type="ECO:0000259" key="2">
    <source>
        <dbReference type="Pfam" id="PF09335"/>
    </source>
</evidence>
<protein>
    <recommendedName>
        <fullName evidence="2">VTT domain-containing protein</fullName>
    </recommendedName>
</protein>
<keyword evidence="4" id="KW-1185">Reference proteome</keyword>
<dbReference type="AlphaFoldDB" id="A0A4Q2ENH4"/>